<evidence type="ECO:0000259" key="3">
    <source>
        <dbReference type="Pfam" id="PF24883"/>
    </source>
</evidence>
<sequence length="822" mass="90287">MTFINIRWPWEKKKASGKNKEIRPNDKTMDSVEATTSSRPKTSSGGERLATASSRPQTSSGGESLPLDSSTNAAPPTSQASKMRWPWEGKKASIEDKSGTRSVGERPSGKPTDDGKDTTSSRPQTDANDIKLPPETSANEAATTQVPAPAVVKRSSQGKSLLPARAAPESGSTRPTQGAKRIPEKGFLPSADALLVPTSPASRHDGPGAFAGAHNFEISSSTFLDNYGVITQVSNTYGAKGKDLKVLEKRMAPNALHDGKDRSGAPKCAKGTRCTLIDTALTWLRDTSNRTSVFCVTGPAGSGKSALLQTLVEQCEEEHILLACFFFSAEDVTRNSTDPLIPTLAHQIAQQFEAARKYISNALEKDSTIFDRSLARQAKAYITDPLQDTLSVIRKSDVKYPYAIFIDGVDECRSKHSDQKPEENQAELLQVLESFAVAFKSERIPVKICLAGRWEHALRNAIADDGHLKKSGLLLNHIDLSGPEYDASTDIRSFLERRLAPLAKSIKHKSAEEWPSKADLDTLVDNASGQFIYAATVVKYVDTHRRSPDKSLQTILGWKPGFKQGNKLFPALDALYAGIFQLAQEAANKDGIDVNIVKSIRQLQVLSSDWYVSTVIPFAAVESFLAYDVDEVMTDLMSLVKSYKSTPSSSEPCLALEFHHKTVTDFLEDPVRCGKMFTSTASTCLAVFSLCTKRVEKATQADFQALSRPRMQWKNETDWVLFLSINIWEKCLAQTVSNPGVDELKNLRTTLANLAGGFWDTLQVAFDTLSEADPAWKTKLHKDLEESRSQCLRCKFFEKPVKGEQHVGVSELGKFLDKNLLV</sequence>
<dbReference type="PANTHER" id="PTHR10039">
    <property type="entry name" value="AMELOGENIN"/>
    <property type="match status" value="1"/>
</dbReference>
<feature type="region of interest" description="Disordered" evidence="2">
    <location>
        <begin position="1"/>
        <end position="183"/>
    </location>
</feature>
<gene>
    <name evidence="4" type="ORF">FA15DRAFT_518091</name>
</gene>
<dbReference type="Pfam" id="PF24883">
    <property type="entry name" value="NPHP3_N"/>
    <property type="match status" value="1"/>
</dbReference>
<feature type="domain" description="Nephrocystin 3-like N-terminal" evidence="3">
    <location>
        <begin position="281"/>
        <end position="453"/>
    </location>
</feature>
<dbReference type="Proteomes" id="UP000307440">
    <property type="component" value="Unassembled WGS sequence"/>
</dbReference>
<dbReference type="InterPro" id="IPR027417">
    <property type="entry name" value="P-loop_NTPase"/>
</dbReference>
<evidence type="ECO:0000256" key="2">
    <source>
        <dbReference type="SAM" id="MobiDB-lite"/>
    </source>
</evidence>
<feature type="compositionally biased region" description="Low complexity" evidence="2">
    <location>
        <begin position="141"/>
        <end position="152"/>
    </location>
</feature>
<name>A0A5C3KPX0_COPMA</name>
<feature type="compositionally biased region" description="Polar residues" evidence="2">
    <location>
        <begin position="33"/>
        <end position="81"/>
    </location>
</feature>
<evidence type="ECO:0000256" key="1">
    <source>
        <dbReference type="ARBA" id="ARBA00022737"/>
    </source>
</evidence>
<keyword evidence="5" id="KW-1185">Reference proteome</keyword>
<protein>
    <recommendedName>
        <fullName evidence="3">Nephrocystin 3-like N-terminal domain-containing protein</fullName>
    </recommendedName>
</protein>
<proteinExistence type="predicted"/>
<dbReference type="OrthoDB" id="2683297at2759"/>
<dbReference type="EMBL" id="ML210240">
    <property type="protein sequence ID" value="TFK22454.1"/>
    <property type="molecule type" value="Genomic_DNA"/>
</dbReference>
<dbReference type="AlphaFoldDB" id="A0A5C3KPX0"/>
<evidence type="ECO:0000313" key="4">
    <source>
        <dbReference type="EMBL" id="TFK22454.1"/>
    </source>
</evidence>
<evidence type="ECO:0000313" key="5">
    <source>
        <dbReference type="Proteomes" id="UP000307440"/>
    </source>
</evidence>
<organism evidence="4 5">
    <name type="scientific">Coprinopsis marcescibilis</name>
    <name type="common">Agaric fungus</name>
    <name type="synonym">Psathyrella marcescibilis</name>
    <dbReference type="NCBI Taxonomy" id="230819"/>
    <lineage>
        <taxon>Eukaryota</taxon>
        <taxon>Fungi</taxon>
        <taxon>Dikarya</taxon>
        <taxon>Basidiomycota</taxon>
        <taxon>Agaricomycotina</taxon>
        <taxon>Agaricomycetes</taxon>
        <taxon>Agaricomycetidae</taxon>
        <taxon>Agaricales</taxon>
        <taxon>Agaricineae</taxon>
        <taxon>Psathyrellaceae</taxon>
        <taxon>Coprinopsis</taxon>
    </lineage>
</organism>
<feature type="compositionally biased region" description="Basic and acidic residues" evidence="2">
    <location>
        <begin position="9"/>
        <end position="30"/>
    </location>
</feature>
<feature type="compositionally biased region" description="Basic and acidic residues" evidence="2">
    <location>
        <begin position="85"/>
        <end position="119"/>
    </location>
</feature>
<keyword evidence="1" id="KW-0677">Repeat</keyword>
<dbReference type="Gene3D" id="3.40.50.300">
    <property type="entry name" value="P-loop containing nucleotide triphosphate hydrolases"/>
    <property type="match status" value="1"/>
</dbReference>
<dbReference type="SUPFAM" id="SSF52540">
    <property type="entry name" value="P-loop containing nucleoside triphosphate hydrolases"/>
    <property type="match status" value="1"/>
</dbReference>
<dbReference type="InterPro" id="IPR056884">
    <property type="entry name" value="NPHP3-like_N"/>
</dbReference>
<accession>A0A5C3KPX0</accession>
<reference evidence="4 5" key="1">
    <citation type="journal article" date="2019" name="Nat. Ecol. Evol.">
        <title>Megaphylogeny resolves global patterns of mushroom evolution.</title>
        <authorList>
            <person name="Varga T."/>
            <person name="Krizsan K."/>
            <person name="Foldi C."/>
            <person name="Dima B."/>
            <person name="Sanchez-Garcia M."/>
            <person name="Sanchez-Ramirez S."/>
            <person name="Szollosi G.J."/>
            <person name="Szarkandi J.G."/>
            <person name="Papp V."/>
            <person name="Albert L."/>
            <person name="Andreopoulos W."/>
            <person name="Angelini C."/>
            <person name="Antonin V."/>
            <person name="Barry K.W."/>
            <person name="Bougher N.L."/>
            <person name="Buchanan P."/>
            <person name="Buyck B."/>
            <person name="Bense V."/>
            <person name="Catcheside P."/>
            <person name="Chovatia M."/>
            <person name="Cooper J."/>
            <person name="Damon W."/>
            <person name="Desjardin D."/>
            <person name="Finy P."/>
            <person name="Geml J."/>
            <person name="Haridas S."/>
            <person name="Hughes K."/>
            <person name="Justo A."/>
            <person name="Karasinski D."/>
            <person name="Kautmanova I."/>
            <person name="Kiss B."/>
            <person name="Kocsube S."/>
            <person name="Kotiranta H."/>
            <person name="LaButti K.M."/>
            <person name="Lechner B.E."/>
            <person name="Liimatainen K."/>
            <person name="Lipzen A."/>
            <person name="Lukacs Z."/>
            <person name="Mihaltcheva S."/>
            <person name="Morgado L.N."/>
            <person name="Niskanen T."/>
            <person name="Noordeloos M.E."/>
            <person name="Ohm R.A."/>
            <person name="Ortiz-Santana B."/>
            <person name="Ovrebo C."/>
            <person name="Racz N."/>
            <person name="Riley R."/>
            <person name="Savchenko A."/>
            <person name="Shiryaev A."/>
            <person name="Soop K."/>
            <person name="Spirin V."/>
            <person name="Szebenyi C."/>
            <person name="Tomsovsky M."/>
            <person name="Tulloss R.E."/>
            <person name="Uehling J."/>
            <person name="Grigoriev I.V."/>
            <person name="Vagvolgyi C."/>
            <person name="Papp T."/>
            <person name="Martin F.M."/>
            <person name="Miettinen O."/>
            <person name="Hibbett D.S."/>
            <person name="Nagy L.G."/>
        </authorList>
    </citation>
    <scope>NUCLEOTIDE SEQUENCE [LARGE SCALE GENOMIC DNA]</scope>
    <source>
        <strain evidence="4 5">CBS 121175</strain>
    </source>
</reference>